<comment type="subcellular location">
    <subcellularLocation>
        <location evidence="1 7">Cell membrane</location>
        <topology evidence="1 7">Multi-pass membrane protein</topology>
    </subcellularLocation>
</comment>
<dbReference type="PANTHER" id="PTHR43744:SF12">
    <property type="entry name" value="ABC TRANSPORTER PERMEASE PROTEIN MG189-RELATED"/>
    <property type="match status" value="1"/>
</dbReference>
<dbReference type="CDD" id="cd06261">
    <property type="entry name" value="TM_PBP2"/>
    <property type="match status" value="1"/>
</dbReference>
<reference evidence="10 11" key="1">
    <citation type="submission" date="2020-08" db="EMBL/GenBank/DDBJ databases">
        <title>Sequencing the genomes of 1000 actinobacteria strains.</title>
        <authorList>
            <person name="Klenk H.-P."/>
        </authorList>
    </citation>
    <scope>NUCLEOTIDE SEQUENCE [LARGE SCALE GENOMIC DNA]</scope>
    <source>
        <strain evidence="10 11">DSM 102122</strain>
    </source>
</reference>
<keyword evidence="4 7" id="KW-0812">Transmembrane</keyword>
<feature type="transmembrane region" description="Helical" evidence="7">
    <location>
        <begin position="124"/>
        <end position="146"/>
    </location>
</feature>
<dbReference type="InterPro" id="IPR035906">
    <property type="entry name" value="MetI-like_sf"/>
</dbReference>
<comment type="similarity">
    <text evidence="7">Belongs to the binding-protein-dependent transport system permease family.</text>
</comment>
<keyword evidence="11" id="KW-1185">Reference proteome</keyword>
<sequence length="294" mass="32511">MAVPTLTAPPADRELTPSPHRPRRGGWTALRYAALIGAALVFVGPFVWIWISSLRNSADIGRDPFGLPTELNWDNYYNAFVTGRFGAYLGNTFLYVAFVVPLVVLLASMAAYALTLVRTKITTLLFVLMLLGVMVPFQSIMIPQYYVVRDLGLLGSYWGIIVPSLALGLPFGVFLMRAFFLGLPGELRDAARVDGASELRVFWHVMLPLARPGILSLAVFQFMFTWNAFLIPLLYGQHENLRPVASGIMFFVGEYNTDRAAIAAAVTLTCLPVIVTYLFLQRYFIAGMTAGALK</sequence>
<dbReference type="AlphaFoldDB" id="A0A7W9LNB5"/>
<accession>A0A7W9LNB5</accession>
<dbReference type="InterPro" id="IPR000515">
    <property type="entry name" value="MetI-like"/>
</dbReference>
<evidence type="ECO:0000313" key="11">
    <source>
        <dbReference type="Proteomes" id="UP000542813"/>
    </source>
</evidence>
<feature type="domain" description="ABC transmembrane type-1" evidence="9">
    <location>
        <begin position="89"/>
        <end position="279"/>
    </location>
</feature>
<keyword evidence="3" id="KW-1003">Cell membrane</keyword>
<dbReference type="RefSeq" id="WP_184826008.1">
    <property type="nucleotide sequence ID" value="NZ_JACHMM010000001.1"/>
</dbReference>
<dbReference type="Gene3D" id="1.10.3720.10">
    <property type="entry name" value="MetI-like"/>
    <property type="match status" value="1"/>
</dbReference>
<keyword evidence="2 7" id="KW-0813">Transport</keyword>
<evidence type="ECO:0000256" key="8">
    <source>
        <dbReference type="SAM" id="MobiDB-lite"/>
    </source>
</evidence>
<evidence type="ECO:0000256" key="3">
    <source>
        <dbReference type="ARBA" id="ARBA00022475"/>
    </source>
</evidence>
<evidence type="ECO:0000313" key="10">
    <source>
        <dbReference type="EMBL" id="MBB5790153.1"/>
    </source>
</evidence>
<dbReference type="SUPFAM" id="SSF161098">
    <property type="entry name" value="MetI-like"/>
    <property type="match status" value="1"/>
</dbReference>
<evidence type="ECO:0000256" key="6">
    <source>
        <dbReference type="ARBA" id="ARBA00023136"/>
    </source>
</evidence>
<evidence type="ECO:0000256" key="1">
    <source>
        <dbReference type="ARBA" id="ARBA00004651"/>
    </source>
</evidence>
<dbReference type="GO" id="GO:0005886">
    <property type="term" value="C:plasma membrane"/>
    <property type="evidence" value="ECO:0007669"/>
    <property type="project" value="UniProtKB-SubCell"/>
</dbReference>
<proteinExistence type="inferred from homology"/>
<feature type="transmembrane region" description="Helical" evidence="7">
    <location>
        <begin position="158"/>
        <end position="180"/>
    </location>
</feature>
<feature type="transmembrane region" description="Helical" evidence="7">
    <location>
        <begin position="29"/>
        <end position="51"/>
    </location>
</feature>
<evidence type="ECO:0000256" key="5">
    <source>
        <dbReference type="ARBA" id="ARBA00022989"/>
    </source>
</evidence>
<dbReference type="GO" id="GO:0055085">
    <property type="term" value="P:transmembrane transport"/>
    <property type="evidence" value="ECO:0007669"/>
    <property type="project" value="InterPro"/>
</dbReference>
<feature type="transmembrane region" description="Helical" evidence="7">
    <location>
        <begin position="201"/>
        <end position="224"/>
    </location>
</feature>
<feature type="transmembrane region" description="Helical" evidence="7">
    <location>
        <begin position="93"/>
        <end position="117"/>
    </location>
</feature>
<comment type="caution">
    <text evidence="10">The sequence shown here is derived from an EMBL/GenBank/DDBJ whole genome shotgun (WGS) entry which is preliminary data.</text>
</comment>
<dbReference type="Proteomes" id="UP000542813">
    <property type="component" value="Unassembled WGS sequence"/>
</dbReference>
<keyword evidence="5 7" id="KW-1133">Transmembrane helix</keyword>
<feature type="transmembrane region" description="Helical" evidence="7">
    <location>
        <begin position="260"/>
        <end position="280"/>
    </location>
</feature>
<dbReference type="PANTHER" id="PTHR43744">
    <property type="entry name" value="ABC TRANSPORTER PERMEASE PROTEIN MG189-RELATED-RELATED"/>
    <property type="match status" value="1"/>
</dbReference>
<protein>
    <submittedName>
        <fullName evidence="10">Raffinose/stachyose/melibiose transport system permease protein</fullName>
    </submittedName>
</protein>
<dbReference type="EMBL" id="JACHMM010000001">
    <property type="protein sequence ID" value="MBB5790153.1"/>
    <property type="molecule type" value="Genomic_DNA"/>
</dbReference>
<evidence type="ECO:0000256" key="2">
    <source>
        <dbReference type="ARBA" id="ARBA00022448"/>
    </source>
</evidence>
<dbReference type="PROSITE" id="PS50928">
    <property type="entry name" value="ABC_TM1"/>
    <property type="match status" value="1"/>
</dbReference>
<feature type="region of interest" description="Disordered" evidence="8">
    <location>
        <begin position="1"/>
        <end position="22"/>
    </location>
</feature>
<evidence type="ECO:0000256" key="7">
    <source>
        <dbReference type="RuleBase" id="RU363032"/>
    </source>
</evidence>
<evidence type="ECO:0000259" key="9">
    <source>
        <dbReference type="PROSITE" id="PS50928"/>
    </source>
</evidence>
<dbReference type="Pfam" id="PF00528">
    <property type="entry name" value="BPD_transp_1"/>
    <property type="match status" value="1"/>
</dbReference>
<evidence type="ECO:0000256" key="4">
    <source>
        <dbReference type="ARBA" id="ARBA00022692"/>
    </source>
</evidence>
<organism evidence="10 11">
    <name type="scientific">Jiangella mangrovi</name>
    <dbReference type="NCBI Taxonomy" id="1524084"/>
    <lineage>
        <taxon>Bacteria</taxon>
        <taxon>Bacillati</taxon>
        <taxon>Actinomycetota</taxon>
        <taxon>Actinomycetes</taxon>
        <taxon>Jiangellales</taxon>
        <taxon>Jiangellaceae</taxon>
        <taxon>Jiangella</taxon>
    </lineage>
</organism>
<keyword evidence="6 7" id="KW-0472">Membrane</keyword>
<name>A0A7W9LNB5_9ACTN</name>
<gene>
    <name evidence="10" type="ORF">HD601_004728</name>
</gene>